<dbReference type="AlphaFoldDB" id="A0AAU8K9V8"/>
<dbReference type="InterPro" id="IPR045492">
    <property type="entry name" value="DUF6434"/>
</dbReference>
<feature type="region of interest" description="Disordered" evidence="1">
    <location>
        <begin position="179"/>
        <end position="200"/>
    </location>
</feature>
<reference evidence="3" key="1">
    <citation type="submission" date="2024-06" db="EMBL/GenBank/DDBJ databases">
        <title>The genome sequences of Kitasatospora sp. strain HUAS MG31.</title>
        <authorList>
            <person name="Mo P."/>
        </authorList>
    </citation>
    <scope>NUCLEOTIDE SEQUENCE</scope>
    <source>
        <strain evidence="3">HUAS MG31</strain>
    </source>
</reference>
<feature type="domain" description="DUF6434" evidence="2">
    <location>
        <begin position="85"/>
        <end position="142"/>
    </location>
</feature>
<evidence type="ECO:0000313" key="3">
    <source>
        <dbReference type="EMBL" id="XCM84223.1"/>
    </source>
</evidence>
<feature type="compositionally biased region" description="Basic and acidic residues" evidence="1">
    <location>
        <begin position="187"/>
        <end position="200"/>
    </location>
</feature>
<dbReference type="EMBL" id="CP159872">
    <property type="protein sequence ID" value="XCM84223.1"/>
    <property type="molecule type" value="Genomic_DNA"/>
</dbReference>
<dbReference type="Pfam" id="PF18953">
    <property type="entry name" value="SAP_new25"/>
    <property type="match status" value="1"/>
</dbReference>
<accession>A0AAU8K9V8</accession>
<dbReference type="Pfam" id="PF20026">
    <property type="entry name" value="DUF6434"/>
    <property type="match status" value="1"/>
</dbReference>
<name>A0AAU8K9V8_9ACTN</name>
<proteinExistence type="predicted"/>
<dbReference type="KEGG" id="kcm:ABWK59_31320"/>
<protein>
    <submittedName>
        <fullName evidence="3">DUF6434 domain-containing protein</fullName>
    </submittedName>
</protein>
<evidence type="ECO:0000256" key="1">
    <source>
        <dbReference type="SAM" id="MobiDB-lite"/>
    </source>
</evidence>
<gene>
    <name evidence="3" type="ORF">ABWK59_31320</name>
</gene>
<sequence>MAAVNEHQEPAAGARPPLTRALDGEELLRWYWTLQELTALARELDLPRGGGKLALTDRLAAALDGRPLPPPPPRRRSTTAAQLTAPVDGSTVIPEGQRCSQVLRAHFRQEIGPSFHFDAPMRAFIADNPGRTLADAVRHWHDTRTLAAEEPAPQFEFNRFLRDWHARNPDGTRAQAVAAWQTHRSRPKDAHPHRGGPDDH</sequence>
<evidence type="ECO:0000259" key="2">
    <source>
        <dbReference type="Pfam" id="PF20026"/>
    </source>
</evidence>
<organism evidence="3">
    <name type="scientific">Kitasatospora camelliae</name>
    <dbReference type="NCBI Taxonomy" id="3156397"/>
    <lineage>
        <taxon>Bacteria</taxon>
        <taxon>Bacillati</taxon>
        <taxon>Actinomycetota</taxon>
        <taxon>Actinomycetes</taxon>
        <taxon>Kitasatosporales</taxon>
        <taxon>Streptomycetaceae</taxon>
        <taxon>Kitasatospora</taxon>
    </lineage>
</organism>